<sequence>MANQQLLLRNLHTFNVAAKTLSFTLTAKELFLTQGAVSHRIKTLEKELGFSLFARGTRKLELTEEGRRFHATLSQSLNAIFSEIEEITTSDLQGEITLATSPGFATGWLVPKLADFHAKYPGFNVRLLVSDEPKDLHLHDIDVAIYYGVDDMKDTHRIRLFGEKYIPICTPEYAKRLKLFEDGLESLTRINFIHSIGSDVWERWSREHKVDIDIYRHHYTVSQLGFELVAAKSSVGVAMGRYQFVKEDIENGKLVAPYPTMSTPQCYDMLCIEGAQNRPKVRTFVRWLESQLR</sequence>
<dbReference type="PANTHER" id="PTHR30537">
    <property type="entry name" value="HTH-TYPE TRANSCRIPTIONAL REGULATOR"/>
    <property type="match status" value="1"/>
</dbReference>
<dbReference type="InterPro" id="IPR058163">
    <property type="entry name" value="LysR-type_TF_proteobact-type"/>
</dbReference>
<keyword evidence="4" id="KW-0804">Transcription</keyword>
<dbReference type="Gene3D" id="3.40.190.10">
    <property type="entry name" value="Periplasmic binding protein-like II"/>
    <property type="match status" value="2"/>
</dbReference>
<dbReference type="PRINTS" id="PR00039">
    <property type="entry name" value="HTHLYSR"/>
</dbReference>
<organism evidence="6 7">
    <name type="scientific">Vibrio owensii</name>
    <dbReference type="NCBI Taxonomy" id="696485"/>
    <lineage>
        <taxon>Bacteria</taxon>
        <taxon>Pseudomonadati</taxon>
        <taxon>Pseudomonadota</taxon>
        <taxon>Gammaproteobacteria</taxon>
        <taxon>Vibrionales</taxon>
        <taxon>Vibrionaceae</taxon>
        <taxon>Vibrio</taxon>
    </lineage>
</organism>
<protein>
    <submittedName>
        <fullName evidence="6">HTH lysR-type domain-containing protein</fullName>
    </submittedName>
</protein>
<dbReference type="PANTHER" id="PTHR30537:SF32">
    <property type="entry name" value="HTH-TYPE TRANSCRIPTIONAL REGULATOR DSDC"/>
    <property type="match status" value="1"/>
</dbReference>
<keyword evidence="2" id="KW-0805">Transcription regulation</keyword>
<dbReference type="SUPFAM" id="SSF46785">
    <property type="entry name" value="Winged helix' DNA-binding domain"/>
    <property type="match status" value="1"/>
</dbReference>
<dbReference type="GO" id="GO:0003700">
    <property type="term" value="F:DNA-binding transcription factor activity"/>
    <property type="evidence" value="ECO:0007669"/>
    <property type="project" value="InterPro"/>
</dbReference>
<dbReference type="SUPFAM" id="SSF53850">
    <property type="entry name" value="Periplasmic binding protein-like II"/>
    <property type="match status" value="1"/>
</dbReference>
<dbReference type="InterPro" id="IPR005119">
    <property type="entry name" value="LysR_subst-bd"/>
</dbReference>
<evidence type="ECO:0000259" key="5">
    <source>
        <dbReference type="PROSITE" id="PS50931"/>
    </source>
</evidence>
<evidence type="ECO:0000313" key="7">
    <source>
        <dbReference type="Proteomes" id="UP001295420"/>
    </source>
</evidence>
<dbReference type="InterPro" id="IPR000847">
    <property type="entry name" value="LysR_HTH_N"/>
</dbReference>
<comment type="caution">
    <text evidence="6">The sequence shown here is derived from an EMBL/GenBank/DDBJ whole genome shotgun (WGS) entry which is preliminary data.</text>
</comment>
<accession>A0AAU9QE44</accession>
<dbReference type="RefSeq" id="WP_409932269.1">
    <property type="nucleotide sequence ID" value="NZ_CAKMTQ010000075.1"/>
</dbReference>
<dbReference type="GO" id="GO:0043565">
    <property type="term" value="F:sequence-specific DNA binding"/>
    <property type="evidence" value="ECO:0007669"/>
    <property type="project" value="TreeGrafter"/>
</dbReference>
<reference evidence="6" key="1">
    <citation type="submission" date="2022-01" db="EMBL/GenBank/DDBJ databases">
        <authorList>
            <person name="Lagorce A."/>
        </authorList>
    </citation>
    <scope>NUCLEOTIDE SEQUENCE</scope>
    <source>
        <strain evidence="6">Th15_F1_D04</strain>
    </source>
</reference>
<dbReference type="Pfam" id="PF03466">
    <property type="entry name" value="LysR_substrate"/>
    <property type="match status" value="1"/>
</dbReference>
<dbReference type="Gene3D" id="1.10.10.10">
    <property type="entry name" value="Winged helix-like DNA-binding domain superfamily/Winged helix DNA-binding domain"/>
    <property type="match status" value="1"/>
</dbReference>
<evidence type="ECO:0000256" key="3">
    <source>
        <dbReference type="ARBA" id="ARBA00023125"/>
    </source>
</evidence>
<feature type="domain" description="HTH lysR-type" evidence="5">
    <location>
        <begin position="6"/>
        <end position="63"/>
    </location>
</feature>
<dbReference type="Pfam" id="PF00126">
    <property type="entry name" value="HTH_1"/>
    <property type="match status" value="1"/>
</dbReference>
<evidence type="ECO:0000256" key="4">
    <source>
        <dbReference type="ARBA" id="ARBA00023163"/>
    </source>
</evidence>
<gene>
    <name evidence="6" type="ORF">THF1D04_90005</name>
</gene>
<dbReference type="EMBL" id="CAKMTQ010000075">
    <property type="protein sequence ID" value="CAH1542874.1"/>
    <property type="molecule type" value="Genomic_DNA"/>
</dbReference>
<dbReference type="Proteomes" id="UP001295420">
    <property type="component" value="Unassembled WGS sequence"/>
</dbReference>
<dbReference type="CDD" id="cd08432">
    <property type="entry name" value="PBP2_GcdR_TrpI_HvrB_AmpR_like"/>
    <property type="match status" value="1"/>
</dbReference>
<evidence type="ECO:0000256" key="1">
    <source>
        <dbReference type="ARBA" id="ARBA00009437"/>
    </source>
</evidence>
<evidence type="ECO:0000313" key="6">
    <source>
        <dbReference type="EMBL" id="CAH1542874.1"/>
    </source>
</evidence>
<dbReference type="PROSITE" id="PS50931">
    <property type="entry name" value="HTH_LYSR"/>
    <property type="match status" value="1"/>
</dbReference>
<comment type="similarity">
    <text evidence="1">Belongs to the LysR transcriptional regulatory family.</text>
</comment>
<evidence type="ECO:0000256" key="2">
    <source>
        <dbReference type="ARBA" id="ARBA00023015"/>
    </source>
</evidence>
<dbReference type="InterPro" id="IPR036388">
    <property type="entry name" value="WH-like_DNA-bd_sf"/>
</dbReference>
<keyword evidence="3" id="KW-0238">DNA-binding</keyword>
<proteinExistence type="inferred from homology"/>
<name>A0AAU9QE44_9VIBR</name>
<dbReference type="GO" id="GO:0006351">
    <property type="term" value="P:DNA-templated transcription"/>
    <property type="evidence" value="ECO:0007669"/>
    <property type="project" value="TreeGrafter"/>
</dbReference>
<dbReference type="AlphaFoldDB" id="A0AAU9QE44"/>
<dbReference type="InterPro" id="IPR036390">
    <property type="entry name" value="WH_DNA-bd_sf"/>
</dbReference>